<dbReference type="OrthoDB" id="7306089at2"/>
<evidence type="ECO:0000313" key="6">
    <source>
        <dbReference type="Proteomes" id="UP000050863"/>
    </source>
</evidence>
<dbReference type="STRING" id="280332.CQ12_35700"/>
<protein>
    <recommendedName>
        <fullName evidence="4">Chaperone NapD</fullName>
    </recommendedName>
    <alternativeName>
        <fullName evidence="4">NapA signal peptide-binding chaperone NapD</fullName>
    </alternativeName>
</protein>
<dbReference type="Proteomes" id="UP000050863">
    <property type="component" value="Unassembled WGS sequence"/>
</dbReference>
<evidence type="ECO:0000256" key="4">
    <source>
        <dbReference type="HAMAP-Rule" id="MF_02200"/>
    </source>
</evidence>
<dbReference type="RefSeq" id="WP_057840959.1">
    <property type="nucleotide sequence ID" value="NZ_LLXZ01000235.1"/>
</dbReference>
<comment type="similarity">
    <text evidence="4">Belongs to the NapD family.</text>
</comment>
<comment type="function">
    <text evidence="4">Chaperone for NapA, the catalytic subunit of the periplasmic nitrate reductase. It binds directly and specifically to the twin-arginine signal peptide of NapA, preventing premature interaction with the Tat translocase and premature export.</text>
</comment>
<dbReference type="HAMAP" id="MF_02200">
    <property type="entry name" value="NapD"/>
    <property type="match status" value="1"/>
</dbReference>
<proteinExistence type="inferred from homology"/>
<keyword evidence="6" id="KW-1185">Reference proteome</keyword>
<dbReference type="Pfam" id="PF03927">
    <property type="entry name" value="NapD"/>
    <property type="match status" value="1"/>
</dbReference>
<accession>A0A0R3KB04</accession>
<comment type="subunit">
    <text evidence="4">Interacts with the cytoplasmic NapA precursor.</text>
</comment>
<evidence type="ECO:0000256" key="2">
    <source>
        <dbReference type="ARBA" id="ARBA00022490"/>
    </source>
</evidence>
<evidence type="ECO:0000256" key="3">
    <source>
        <dbReference type="ARBA" id="ARBA00023186"/>
    </source>
</evidence>
<dbReference type="GO" id="GO:0005737">
    <property type="term" value="C:cytoplasm"/>
    <property type="evidence" value="ECO:0007669"/>
    <property type="project" value="UniProtKB-SubCell"/>
</dbReference>
<dbReference type="EMBL" id="LLXZ01000235">
    <property type="protein sequence ID" value="KRQ92635.1"/>
    <property type="molecule type" value="Genomic_DNA"/>
</dbReference>
<comment type="caution">
    <text evidence="5">The sequence shown here is derived from an EMBL/GenBank/DDBJ whole genome shotgun (WGS) entry which is preliminary data.</text>
</comment>
<dbReference type="PANTHER" id="PTHR38603">
    <property type="entry name" value="CHAPERONE NAPD"/>
    <property type="match status" value="1"/>
</dbReference>
<reference evidence="5 6" key="1">
    <citation type="submission" date="2014-03" db="EMBL/GenBank/DDBJ databases">
        <title>Bradyrhizobium valentinum sp. nov., isolated from effective nodules of Lupinus mariae-josephae, a lupine endemic of basic-lime soils in Eastern Spain.</title>
        <authorList>
            <person name="Duran D."/>
            <person name="Rey L."/>
            <person name="Navarro A."/>
            <person name="Busquets A."/>
            <person name="Imperial J."/>
            <person name="Ruiz-Argueso T."/>
        </authorList>
    </citation>
    <scope>NUCLEOTIDE SEQUENCE [LARGE SCALE GENOMIC DNA]</scope>
    <source>
        <strain evidence="5 6">PAC68</strain>
    </source>
</reference>
<keyword evidence="2 4" id="KW-0963">Cytoplasm</keyword>
<dbReference type="Gene3D" id="3.30.70.920">
    <property type="match status" value="1"/>
</dbReference>
<keyword evidence="3 4" id="KW-0143">Chaperone</keyword>
<organism evidence="5 6">
    <name type="scientific">Bradyrhizobium jicamae</name>
    <dbReference type="NCBI Taxonomy" id="280332"/>
    <lineage>
        <taxon>Bacteria</taxon>
        <taxon>Pseudomonadati</taxon>
        <taxon>Pseudomonadota</taxon>
        <taxon>Alphaproteobacteria</taxon>
        <taxon>Hyphomicrobiales</taxon>
        <taxon>Nitrobacteraceae</taxon>
        <taxon>Bradyrhizobium</taxon>
    </lineage>
</organism>
<dbReference type="GO" id="GO:0005048">
    <property type="term" value="F:signal sequence binding"/>
    <property type="evidence" value="ECO:0007669"/>
    <property type="project" value="UniProtKB-UniRule"/>
</dbReference>
<dbReference type="AlphaFoldDB" id="A0A0R3KB04"/>
<dbReference type="InterPro" id="IPR005623">
    <property type="entry name" value="Chaperone_NapD_NO3_reduct"/>
</dbReference>
<sequence length="87" mass="9302">MTGEATIHISSAVVSVLPQHRDDVLQALAALPEVEIHQHDARKIVIVMEAAESGVLGGRLAEIACWQGVLSANMVFEQVERSADIGD</sequence>
<comment type="subcellular location">
    <subcellularLocation>
        <location evidence="1 4">Cytoplasm</location>
    </subcellularLocation>
</comment>
<evidence type="ECO:0000256" key="1">
    <source>
        <dbReference type="ARBA" id="ARBA00004496"/>
    </source>
</evidence>
<name>A0A0R3KB04_9BRAD</name>
<evidence type="ECO:0000313" key="5">
    <source>
        <dbReference type="EMBL" id="KRQ92635.1"/>
    </source>
</evidence>
<dbReference type="GO" id="GO:0051224">
    <property type="term" value="P:negative regulation of protein transport"/>
    <property type="evidence" value="ECO:0007669"/>
    <property type="project" value="UniProtKB-UniRule"/>
</dbReference>
<gene>
    <name evidence="4" type="primary">napD</name>
    <name evidence="5" type="ORF">CQ12_35700</name>
</gene>
<dbReference type="PANTHER" id="PTHR38603:SF1">
    <property type="entry name" value="CHAPERONE NAPD"/>
    <property type="match status" value="1"/>
</dbReference>